<dbReference type="GO" id="GO:0004519">
    <property type="term" value="F:endonuclease activity"/>
    <property type="evidence" value="ECO:0007669"/>
    <property type="project" value="UniProtKB-KW"/>
</dbReference>
<evidence type="ECO:0000259" key="1">
    <source>
        <dbReference type="Pfam" id="PF03184"/>
    </source>
</evidence>
<keyword evidence="2" id="KW-0255">Endonuclease</keyword>
<feature type="domain" description="DDE-1" evidence="1">
    <location>
        <begin position="37"/>
        <end position="127"/>
    </location>
</feature>
<reference evidence="2" key="1">
    <citation type="submission" date="2020-03" db="EMBL/GenBank/DDBJ databases">
        <title>Hybrid Assembly of Korean Phytophthora infestans isolates.</title>
        <authorList>
            <person name="Prokchorchik M."/>
            <person name="Lee Y."/>
            <person name="Seo J."/>
            <person name="Cho J.-H."/>
            <person name="Park Y.-E."/>
            <person name="Jang D.-C."/>
            <person name="Im J.-S."/>
            <person name="Choi J.-G."/>
            <person name="Park H.-J."/>
            <person name="Lee G.-B."/>
            <person name="Lee Y.-G."/>
            <person name="Hong S.-Y."/>
            <person name="Cho K."/>
            <person name="Sohn K.H."/>
        </authorList>
    </citation>
    <scope>NUCLEOTIDE SEQUENCE</scope>
    <source>
        <strain evidence="2">KR_2_A2</strain>
    </source>
</reference>
<sequence>MGFLKASSITSRKAVQSRILGQQQVLIRLQHGSDSLQKKAYCDEVRMLQWIEEVWRPSISGSKLLMLDSLKTHKMEFVREKLENGCCTEVEFIPPGTTGIAQPMDVSVMQEFKRICRDLYVGYHKDHDFAPSPEACRDLITRVVVRVWQLNDADVIVRGFIRAGVVPYGPRNKDARFH</sequence>
<protein>
    <submittedName>
        <fullName evidence="2">DDE superfamily endonuclease</fullName>
    </submittedName>
</protein>
<keyword evidence="2" id="KW-0378">Hydrolase</keyword>
<keyword evidence="2" id="KW-0540">Nuclease</keyword>
<organism evidence="2 3">
    <name type="scientific">Phytophthora infestans</name>
    <name type="common">Potato late blight agent</name>
    <name type="synonym">Botrytis infestans</name>
    <dbReference type="NCBI Taxonomy" id="4787"/>
    <lineage>
        <taxon>Eukaryota</taxon>
        <taxon>Sar</taxon>
        <taxon>Stramenopiles</taxon>
        <taxon>Oomycota</taxon>
        <taxon>Peronosporomycetes</taxon>
        <taxon>Peronosporales</taxon>
        <taxon>Peronosporaceae</taxon>
        <taxon>Phytophthora</taxon>
    </lineage>
</organism>
<dbReference type="EMBL" id="JAACNO010002776">
    <property type="protein sequence ID" value="KAF4130944.1"/>
    <property type="molecule type" value="Genomic_DNA"/>
</dbReference>
<feature type="non-terminal residue" evidence="2">
    <location>
        <position position="1"/>
    </location>
</feature>
<dbReference type="Pfam" id="PF03184">
    <property type="entry name" value="DDE_1"/>
    <property type="match status" value="1"/>
</dbReference>
<name>A0A8S9TWI1_PHYIN</name>
<dbReference type="InterPro" id="IPR004875">
    <property type="entry name" value="DDE_SF_endonuclease_dom"/>
</dbReference>
<gene>
    <name evidence="2" type="ORF">GN958_ATG19949</name>
</gene>
<proteinExistence type="predicted"/>
<accession>A0A8S9TWI1</accession>
<evidence type="ECO:0000313" key="3">
    <source>
        <dbReference type="Proteomes" id="UP000704712"/>
    </source>
</evidence>
<dbReference type="AlphaFoldDB" id="A0A8S9TWI1"/>
<evidence type="ECO:0000313" key="2">
    <source>
        <dbReference type="EMBL" id="KAF4130944.1"/>
    </source>
</evidence>
<comment type="caution">
    <text evidence="2">The sequence shown here is derived from an EMBL/GenBank/DDBJ whole genome shotgun (WGS) entry which is preliminary data.</text>
</comment>
<dbReference type="GO" id="GO:0003676">
    <property type="term" value="F:nucleic acid binding"/>
    <property type="evidence" value="ECO:0007669"/>
    <property type="project" value="InterPro"/>
</dbReference>
<dbReference type="Proteomes" id="UP000704712">
    <property type="component" value="Unassembled WGS sequence"/>
</dbReference>